<evidence type="ECO:0008006" key="4">
    <source>
        <dbReference type="Google" id="ProtNLM"/>
    </source>
</evidence>
<feature type="transmembrane region" description="Helical" evidence="1">
    <location>
        <begin position="46"/>
        <end position="69"/>
    </location>
</feature>
<keyword evidence="1" id="KW-1133">Transmembrane helix</keyword>
<feature type="transmembrane region" description="Helical" evidence="1">
    <location>
        <begin position="108"/>
        <end position="126"/>
    </location>
</feature>
<feature type="non-terminal residue" evidence="2">
    <location>
        <position position="145"/>
    </location>
</feature>
<proteinExistence type="predicted"/>
<sequence length="145" mass="15922">MDAQELHTLMLLAVLLGGLLTLSWLSQQVSLRVQGVTFYLTGWGDLAGVIIFLLLLPGVVLHEAAHWLAARALGLRVSKFRIWPRKQGDHLGLGSVSMQRADVWRESLVGMAPLLVGNLAIAWIGWRVFATPALLEALAAGHLWR</sequence>
<evidence type="ECO:0000313" key="2">
    <source>
        <dbReference type="EMBL" id="PJF46302.1"/>
    </source>
</evidence>
<evidence type="ECO:0000256" key="1">
    <source>
        <dbReference type="SAM" id="Phobius"/>
    </source>
</evidence>
<keyword evidence="1" id="KW-0472">Membrane</keyword>
<dbReference type="EMBL" id="PGTN01000306">
    <property type="protein sequence ID" value="PJF46302.1"/>
    <property type="molecule type" value="Genomic_DNA"/>
</dbReference>
<organism evidence="2 3">
    <name type="scientific">Candidatus Thermofonsia Clade 3 bacterium</name>
    <dbReference type="NCBI Taxonomy" id="2364212"/>
    <lineage>
        <taxon>Bacteria</taxon>
        <taxon>Bacillati</taxon>
        <taxon>Chloroflexota</taxon>
        <taxon>Candidatus Thermofontia</taxon>
        <taxon>Candidatus Thermofonsia Clade 3</taxon>
    </lineage>
</organism>
<gene>
    <name evidence="2" type="ORF">CUN48_14480</name>
</gene>
<name>A0A2M8Q929_9CHLR</name>
<keyword evidence="1" id="KW-0812">Transmembrane</keyword>
<protein>
    <recommendedName>
        <fullName evidence="4">Peptidase M50 domain-containing protein</fullName>
    </recommendedName>
</protein>
<evidence type="ECO:0000313" key="3">
    <source>
        <dbReference type="Proteomes" id="UP000230790"/>
    </source>
</evidence>
<feature type="transmembrane region" description="Helical" evidence="1">
    <location>
        <begin position="7"/>
        <end position="26"/>
    </location>
</feature>
<comment type="caution">
    <text evidence="2">The sequence shown here is derived from an EMBL/GenBank/DDBJ whole genome shotgun (WGS) entry which is preliminary data.</text>
</comment>
<reference evidence="2 3" key="1">
    <citation type="submission" date="2017-11" db="EMBL/GenBank/DDBJ databases">
        <title>Evolution of Phototrophy in the Chloroflexi Phylum Driven by Horizontal Gene Transfer.</title>
        <authorList>
            <person name="Ward L.M."/>
            <person name="Hemp J."/>
            <person name="Shih P.M."/>
            <person name="Mcglynn S.E."/>
            <person name="Fischer W."/>
        </authorList>
    </citation>
    <scope>NUCLEOTIDE SEQUENCE [LARGE SCALE GENOMIC DNA]</scope>
    <source>
        <strain evidence="2">JP3_7</strain>
    </source>
</reference>
<dbReference type="Proteomes" id="UP000230790">
    <property type="component" value="Unassembled WGS sequence"/>
</dbReference>
<accession>A0A2M8Q929</accession>
<dbReference type="AlphaFoldDB" id="A0A2M8Q929"/>